<dbReference type="Pfam" id="PF03412">
    <property type="entry name" value="Peptidase_C39"/>
    <property type="match status" value="1"/>
</dbReference>
<keyword evidence="8" id="KW-0080">Bacteriocin transport</keyword>
<dbReference type="EMBL" id="JBHUHY010000003">
    <property type="protein sequence ID" value="MFD2186559.1"/>
    <property type="molecule type" value="Genomic_DNA"/>
</dbReference>
<keyword evidence="3" id="KW-0547">Nucleotide-binding</keyword>
<dbReference type="Gene3D" id="3.40.50.300">
    <property type="entry name" value="P-loop containing nucleotide triphosphate hydrolases"/>
    <property type="match status" value="1"/>
</dbReference>
<organism evidence="13 14">
    <name type="scientific">Aquimarina celericrescens</name>
    <dbReference type="NCBI Taxonomy" id="1964542"/>
    <lineage>
        <taxon>Bacteria</taxon>
        <taxon>Pseudomonadati</taxon>
        <taxon>Bacteroidota</taxon>
        <taxon>Flavobacteriia</taxon>
        <taxon>Flavobacteriales</taxon>
        <taxon>Flavobacteriaceae</taxon>
        <taxon>Aquimarina</taxon>
    </lineage>
</organism>
<feature type="transmembrane region" description="Helical" evidence="9">
    <location>
        <begin position="409"/>
        <end position="436"/>
    </location>
</feature>
<feature type="domain" description="ABC transporter" evidence="10">
    <location>
        <begin position="489"/>
        <end position="724"/>
    </location>
</feature>
<feature type="domain" description="ABC transmembrane type-1" evidence="11">
    <location>
        <begin position="176"/>
        <end position="455"/>
    </location>
</feature>
<dbReference type="PROSITE" id="PS50929">
    <property type="entry name" value="ABC_TM1F"/>
    <property type="match status" value="1"/>
</dbReference>
<dbReference type="SUPFAM" id="SSF90123">
    <property type="entry name" value="ABC transporter transmembrane region"/>
    <property type="match status" value="1"/>
</dbReference>
<evidence type="ECO:0000256" key="6">
    <source>
        <dbReference type="ARBA" id="ARBA00022989"/>
    </source>
</evidence>
<dbReference type="InterPro" id="IPR011527">
    <property type="entry name" value="ABC1_TM_dom"/>
</dbReference>
<feature type="domain" description="Peptidase C39" evidence="12">
    <location>
        <begin position="9"/>
        <end position="129"/>
    </location>
</feature>
<dbReference type="PROSITE" id="PS50990">
    <property type="entry name" value="PEPTIDASE_C39"/>
    <property type="match status" value="1"/>
</dbReference>
<keyword evidence="2 9" id="KW-0812">Transmembrane</keyword>
<dbReference type="SMART" id="SM00382">
    <property type="entry name" value="AAA"/>
    <property type="match status" value="1"/>
</dbReference>
<keyword evidence="5" id="KW-0813">Transport</keyword>
<dbReference type="PANTHER" id="PTHR24221">
    <property type="entry name" value="ATP-BINDING CASSETTE SUB-FAMILY B"/>
    <property type="match status" value="1"/>
</dbReference>
<gene>
    <name evidence="13" type="ORF">ACFSJT_07120</name>
</gene>
<evidence type="ECO:0000256" key="8">
    <source>
        <dbReference type="ARBA" id="ARBA00043264"/>
    </source>
</evidence>
<evidence type="ECO:0000313" key="14">
    <source>
        <dbReference type="Proteomes" id="UP001597344"/>
    </source>
</evidence>
<accession>A0ABW5AXD9</accession>
<dbReference type="CDD" id="cd18571">
    <property type="entry name" value="ABC_6TM_peptidase_like"/>
    <property type="match status" value="1"/>
</dbReference>
<evidence type="ECO:0000256" key="4">
    <source>
        <dbReference type="ARBA" id="ARBA00022840"/>
    </source>
</evidence>
<comment type="subcellular location">
    <subcellularLocation>
        <location evidence="1">Cell membrane</location>
        <topology evidence="1">Multi-pass membrane protein</topology>
    </subcellularLocation>
</comment>
<feature type="transmembrane region" description="Helical" evidence="9">
    <location>
        <begin position="176"/>
        <end position="197"/>
    </location>
</feature>
<dbReference type="InterPro" id="IPR017871">
    <property type="entry name" value="ABC_transporter-like_CS"/>
</dbReference>
<evidence type="ECO:0000259" key="10">
    <source>
        <dbReference type="PROSITE" id="PS50893"/>
    </source>
</evidence>
<dbReference type="CDD" id="cd02418">
    <property type="entry name" value="Peptidase_C39B"/>
    <property type="match status" value="1"/>
</dbReference>
<dbReference type="InterPro" id="IPR003593">
    <property type="entry name" value="AAA+_ATPase"/>
</dbReference>
<dbReference type="InterPro" id="IPR036640">
    <property type="entry name" value="ABC1_TM_sf"/>
</dbReference>
<dbReference type="InterPro" id="IPR005074">
    <property type="entry name" value="Peptidase_C39"/>
</dbReference>
<feature type="transmembrane region" description="Helical" evidence="9">
    <location>
        <begin position="312"/>
        <end position="331"/>
    </location>
</feature>
<dbReference type="Pfam" id="PF00664">
    <property type="entry name" value="ABC_membrane"/>
    <property type="match status" value="1"/>
</dbReference>
<evidence type="ECO:0000313" key="13">
    <source>
        <dbReference type="EMBL" id="MFD2186559.1"/>
    </source>
</evidence>
<dbReference type="InterPro" id="IPR027417">
    <property type="entry name" value="P-loop_NTPase"/>
</dbReference>
<evidence type="ECO:0000256" key="3">
    <source>
        <dbReference type="ARBA" id="ARBA00022741"/>
    </source>
</evidence>
<dbReference type="InterPro" id="IPR003439">
    <property type="entry name" value="ABC_transporter-like_ATP-bd"/>
</dbReference>
<keyword evidence="6 9" id="KW-1133">Transmembrane helix</keyword>
<comment type="caution">
    <text evidence="13">The sequence shown here is derived from an EMBL/GenBank/DDBJ whole genome shotgun (WGS) entry which is preliminary data.</text>
</comment>
<dbReference type="PROSITE" id="PS00211">
    <property type="entry name" value="ABC_TRANSPORTER_1"/>
    <property type="match status" value="1"/>
</dbReference>
<keyword evidence="14" id="KW-1185">Reference proteome</keyword>
<proteinExistence type="predicted"/>
<evidence type="ECO:0000256" key="5">
    <source>
        <dbReference type="ARBA" id="ARBA00022927"/>
    </source>
</evidence>
<protein>
    <submittedName>
        <fullName evidence="13">Peptidase domain-containing ABC transporter</fullName>
    </submittedName>
</protein>
<dbReference type="PROSITE" id="PS50893">
    <property type="entry name" value="ABC_TRANSPORTER_2"/>
    <property type="match status" value="1"/>
</dbReference>
<reference evidence="14" key="1">
    <citation type="journal article" date="2019" name="Int. J. Syst. Evol. Microbiol.">
        <title>The Global Catalogue of Microorganisms (GCM) 10K type strain sequencing project: providing services to taxonomists for standard genome sequencing and annotation.</title>
        <authorList>
            <consortium name="The Broad Institute Genomics Platform"/>
            <consortium name="The Broad Institute Genome Sequencing Center for Infectious Disease"/>
            <person name="Wu L."/>
            <person name="Ma J."/>
        </authorList>
    </citation>
    <scope>NUCLEOTIDE SEQUENCE [LARGE SCALE GENOMIC DNA]</scope>
    <source>
        <strain evidence="14">DT92</strain>
    </source>
</reference>
<dbReference type="PANTHER" id="PTHR24221:SF654">
    <property type="entry name" value="ATP-BINDING CASSETTE SUB-FAMILY B MEMBER 6"/>
    <property type="match status" value="1"/>
</dbReference>
<evidence type="ECO:0000259" key="12">
    <source>
        <dbReference type="PROSITE" id="PS50990"/>
    </source>
</evidence>
<evidence type="ECO:0000256" key="9">
    <source>
        <dbReference type="SAM" id="Phobius"/>
    </source>
</evidence>
<name>A0ABW5AXD9_9FLAO</name>
<keyword evidence="4" id="KW-0067">ATP-binding</keyword>
<dbReference type="Pfam" id="PF00005">
    <property type="entry name" value="ABC_tran"/>
    <property type="match status" value="1"/>
</dbReference>
<keyword evidence="5" id="KW-0653">Protein transport</keyword>
<dbReference type="RefSeq" id="WP_378319532.1">
    <property type="nucleotide sequence ID" value="NZ_JBHUHY010000003.1"/>
</dbReference>
<dbReference type="InterPro" id="IPR039421">
    <property type="entry name" value="Type_1_exporter"/>
</dbReference>
<evidence type="ECO:0000256" key="2">
    <source>
        <dbReference type="ARBA" id="ARBA00022692"/>
    </source>
</evidence>
<feature type="transmembrane region" description="Helical" evidence="9">
    <location>
        <begin position="209"/>
        <end position="227"/>
    </location>
</feature>
<dbReference type="SUPFAM" id="SSF52540">
    <property type="entry name" value="P-loop containing nucleoside triphosphate hydrolases"/>
    <property type="match status" value="1"/>
</dbReference>
<dbReference type="Proteomes" id="UP001597344">
    <property type="component" value="Unassembled WGS sequence"/>
</dbReference>
<keyword evidence="7 9" id="KW-0472">Membrane</keyword>
<sequence length="753" mass="85548">MKKFPFYKQPGAKDCGPTCLRIISKHYGKVIPLETIRGLSQTSRIGSSLLGLSEGAENLGFKTIGIKTDYETFAKEVPFPCIVHWRKYHFVVVYKVEKDTVYVSDPSYGLIEYSKEEFIEAWIGNNANEKTQEGLVLMLETTPKFYDTDWENVDTRSGFSFLLKYLFKYKSLMTQLMVGLLAGSLLQLVFPFLTQSIVDIGIQNQDINFIYLILGAQIMLYLGQVSIEAVRGWILLHLSTRVNISLVSDFFIKLMNLPISYFDTRMTGDIMQRINDHQRIEKLLTNSSLNTLFSFFNIIIFSAVLIYYNFKIFGIFAVGSALLIGWIFFFLKKRKELDYKRFAQMSDEQSKTIELIEGMQEIKLHNAEKQKRWGWEFIQIRLFKVATQGLTLEQMQTIGSSSINQFKNILITFTAASLVLSGEITLGMMLSIQYIIGQLNGPIAQLLEFIQDTQDAKISLERLKEIHDKKDEENAKESKSHEIPTNQDIYVENLTLKYVGAADPVIENMNLTISHNKTTAIVGASGSGKTTLMKTLMRFYKPNKGVIKMGEQNFENISQKAWRSHCGVVMQDGYIFNDTIANNIALGETEIDKERLQKAVEIANIKDFIESLPLSYNTEVGNEGVGISGGEKQRLLIARAVYKNPDFIFFDEATSALDAKNEKIIMENLNTFFKGRTAVVIAHRLSTVKNADQILVMDKGKIVEKGTHQELVTLKGAYYELVKNQLDLERLNNRKQMVAEKPKTNGKKVVVGV</sequence>
<dbReference type="Gene3D" id="1.20.1560.10">
    <property type="entry name" value="ABC transporter type 1, transmembrane domain"/>
    <property type="match status" value="1"/>
</dbReference>
<feature type="transmembrane region" description="Helical" evidence="9">
    <location>
        <begin position="283"/>
        <end position="306"/>
    </location>
</feature>
<evidence type="ECO:0000256" key="1">
    <source>
        <dbReference type="ARBA" id="ARBA00004651"/>
    </source>
</evidence>
<evidence type="ECO:0000259" key="11">
    <source>
        <dbReference type="PROSITE" id="PS50929"/>
    </source>
</evidence>
<evidence type="ECO:0000256" key="7">
    <source>
        <dbReference type="ARBA" id="ARBA00023136"/>
    </source>
</evidence>
<dbReference type="Gene3D" id="3.90.70.10">
    <property type="entry name" value="Cysteine proteinases"/>
    <property type="match status" value="1"/>
</dbReference>